<gene>
    <name evidence="1" type="ORF">SAMN05444955_10384</name>
</gene>
<organism evidence="1 2">
    <name type="scientific">Lihuaxuella thermophila</name>
    <dbReference type="NCBI Taxonomy" id="1173111"/>
    <lineage>
        <taxon>Bacteria</taxon>
        <taxon>Bacillati</taxon>
        <taxon>Bacillota</taxon>
        <taxon>Bacilli</taxon>
        <taxon>Bacillales</taxon>
        <taxon>Thermoactinomycetaceae</taxon>
        <taxon>Lihuaxuella</taxon>
    </lineage>
</organism>
<dbReference type="Pfam" id="PF10830">
    <property type="entry name" value="DUF2553"/>
    <property type="match status" value="1"/>
</dbReference>
<dbReference type="STRING" id="1173111.SAMN05444955_10384"/>
<dbReference type="RefSeq" id="WP_089965606.1">
    <property type="nucleotide sequence ID" value="NZ_FOCQ01000003.1"/>
</dbReference>
<evidence type="ECO:0000313" key="2">
    <source>
        <dbReference type="Proteomes" id="UP000199695"/>
    </source>
</evidence>
<accession>A0A1H8C8A7</accession>
<dbReference type="InterPro" id="IPR020140">
    <property type="entry name" value="Uncharacterised_YusG"/>
</dbReference>
<name>A0A1H8C8A7_9BACL</name>
<protein>
    <submittedName>
        <fullName evidence="1">Uncharacterized protein</fullName>
    </submittedName>
</protein>
<dbReference type="AlphaFoldDB" id="A0A1H8C8A7"/>
<keyword evidence="2" id="KW-1185">Reference proteome</keyword>
<dbReference type="OrthoDB" id="2679383at2"/>
<sequence>MSDERNSCRINITRKVTGKMEAGGLVLYHNRSPVGKINMQTGEVEIYDGYTMEDNHIYAVGDHRVFQNHYAHNCDMGWCP</sequence>
<reference evidence="1 2" key="1">
    <citation type="submission" date="2016-10" db="EMBL/GenBank/DDBJ databases">
        <authorList>
            <person name="de Groot N.N."/>
        </authorList>
    </citation>
    <scope>NUCLEOTIDE SEQUENCE [LARGE SCALE GENOMIC DNA]</scope>
    <source>
        <strain evidence="1 2">DSM 46701</strain>
    </source>
</reference>
<dbReference type="Proteomes" id="UP000199695">
    <property type="component" value="Unassembled WGS sequence"/>
</dbReference>
<evidence type="ECO:0000313" key="1">
    <source>
        <dbReference type="EMBL" id="SEM90327.1"/>
    </source>
</evidence>
<proteinExistence type="predicted"/>
<dbReference type="EMBL" id="FOCQ01000003">
    <property type="protein sequence ID" value="SEM90327.1"/>
    <property type="molecule type" value="Genomic_DNA"/>
</dbReference>